<sequence>MIFTRILRTLAAFLAVASAHPAMAQGDLLVAPTRVVIEGSGSDEVILNNIGDEPATYRISLVLRRMTEEGELVDVEEADASEAETAALSMFRYAPRRVTLPPNQPQSIRIAARPGQAPDGEYRVHMLFRAIPKAVRVEDEAAERAQGIAIQLRPVYGITIPLIVRKGRLASEVSLDNVRVVGEPGSEAIALDVARTGDRSVYGEFLVFSQGGDEPIALVRGIGVYPEIGTRPVAIPLRGDAAAQARNGPVRIEYREFAANGGGLIAEIEASLP</sequence>
<keyword evidence="3" id="KW-1185">Reference proteome</keyword>
<dbReference type="EMBL" id="WTYR01000001">
    <property type="protein sequence ID" value="MXP10855.1"/>
    <property type="molecule type" value="Genomic_DNA"/>
</dbReference>
<organism evidence="2 3">
    <name type="scientific">Alteriqipengyuania halimionae</name>
    <dbReference type="NCBI Taxonomy" id="1926630"/>
    <lineage>
        <taxon>Bacteria</taxon>
        <taxon>Pseudomonadati</taxon>
        <taxon>Pseudomonadota</taxon>
        <taxon>Alphaproteobacteria</taxon>
        <taxon>Sphingomonadales</taxon>
        <taxon>Erythrobacteraceae</taxon>
        <taxon>Alteriqipengyuania</taxon>
    </lineage>
</organism>
<dbReference type="InterPro" id="IPR008962">
    <property type="entry name" value="PapD-like_sf"/>
</dbReference>
<dbReference type="SUPFAM" id="SSF49354">
    <property type="entry name" value="PapD-like"/>
    <property type="match status" value="1"/>
</dbReference>
<dbReference type="InterPro" id="IPR013783">
    <property type="entry name" value="Ig-like_fold"/>
</dbReference>
<dbReference type="Gene3D" id="2.60.40.10">
    <property type="entry name" value="Immunoglobulins"/>
    <property type="match status" value="1"/>
</dbReference>
<dbReference type="OrthoDB" id="6658153at2"/>
<feature type="signal peptide" evidence="1">
    <location>
        <begin position="1"/>
        <end position="24"/>
    </location>
</feature>
<proteinExistence type="predicted"/>
<name>A0A6I4U7Q2_9SPHN</name>
<comment type="caution">
    <text evidence="2">The sequence shown here is derived from an EMBL/GenBank/DDBJ whole genome shotgun (WGS) entry which is preliminary data.</text>
</comment>
<dbReference type="Proteomes" id="UP000429229">
    <property type="component" value="Unassembled WGS sequence"/>
</dbReference>
<gene>
    <name evidence="2" type="ORF">GRI68_11765</name>
</gene>
<reference evidence="2 3" key="1">
    <citation type="submission" date="2019-12" db="EMBL/GenBank/DDBJ databases">
        <title>Genomic-based taxomic classification of the family Erythrobacteraceae.</title>
        <authorList>
            <person name="Xu L."/>
        </authorList>
    </citation>
    <scope>NUCLEOTIDE SEQUENCE [LARGE SCALE GENOMIC DNA]</scope>
    <source>
        <strain evidence="2 3">LMG 29519</strain>
    </source>
</reference>
<protein>
    <submittedName>
        <fullName evidence="2">Molecular chaperone</fullName>
    </submittedName>
</protein>
<evidence type="ECO:0000313" key="3">
    <source>
        <dbReference type="Proteomes" id="UP000429229"/>
    </source>
</evidence>
<feature type="chain" id="PRO_5026296075" evidence="1">
    <location>
        <begin position="25"/>
        <end position="273"/>
    </location>
</feature>
<evidence type="ECO:0000256" key="1">
    <source>
        <dbReference type="SAM" id="SignalP"/>
    </source>
</evidence>
<dbReference type="AlphaFoldDB" id="A0A6I4U7Q2"/>
<evidence type="ECO:0000313" key="2">
    <source>
        <dbReference type="EMBL" id="MXP10855.1"/>
    </source>
</evidence>
<keyword evidence="1" id="KW-0732">Signal</keyword>
<accession>A0A6I4U7Q2</accession>